<dbReference type="InterPro" id="IPR012337">
    <property type="entry name" value="RNaseH-like_sf"/>
</dbReference>
<dbReference type="SUPFAM" id="SSF53098">
    <property type="entry name" value="Ribonuclease H-like"/>
    <property type="match status" value="1"/>
</dbReference>
<sequence length="149" mass="16580">MSVDHWKSLLTPTRIKLPNITALAREQGRIISFIDLETTDFLGRPNFGICEIGCLHILRDGRVFSATSLVNPENLITPSSTEITGVTQAMVNDKSNWHALWAEACLNFSAKHLVSGFNSTIFDIPAIQDQNERYGLAPGNFDNKMDVMD</sequence>
<dbReference type="EMBL" id="CP157744">
    <property type="protein sequence ID" value="XBS22682.1"/>
    <property type="molecule type" value="Genomic_DNA"/>
</dbReference>
<dbReference type="InterPro" id="IPR036397">
    <property type="entry name" value="RNaseH_sf"/>
</dbReference>
<keyword evidence="4" id="KW-0614">Plasmid</keyword>
<dbReference type="Gene3D" id="3.30.420.10">
    <property type="entry name" value="Ribonuclease H-like superfamily/Ribonuclease H"/>
    <property type="match status" value="1"/>
</dbReference>
<name>A0AAU7P0K9_9GAMM</name>
<dbReference type="RefSeq" id="WP_305910523.1">
    <property type="nucleotide sequence ID" value="NZ_CP157744.1"/>
</dbReference>
<organism evidence="4 5">
    <name type="scientific">Methylomarinum roseum</name>
    <dbReference type="NCBI Taxonomy" id="3067653"/>
    <lineage>
        <taxon>Bacteria</taxon>
        <taxon>Pseudomonadati</taxon>
        <taxon>Pseudomonadota</taxon>
        <taxon>Gammaproteobacteria</taxon>
        <taxon>Methylococcales</taxon>
        <taxon>Methylococcaceae</taxon>
        <taxon>Methylomarinum</taxon>
    </lineage>
</organism>
<geneLocation type="plasmid" evidence="4 5">
    <name>unnamed2</name>
</geneLocation>
<accession>A0AAU7P0K9</accession>
<dbReference type="AlphaFoldDB" id="A0AAU7P0K9"/>
<evidence type="ECO:0000256" key="2">
    <source>
        <dbReference type="ARBA" id="ARBA00022839"/>
    </source>
</evidence>
<proteinExistence type="predicted"/>
<protein>
    <submittedName>
        <fullName evidence="4">Exonuclease domain-containing protein</fullName>
    </submittedName>
</protein>
<evidence type="ECO:0000256" key="1">
    <source>
        <dbReference type="ARBA" id="ARBA00022722"/>
    </source>
</evidence>
<keyword evidence="5" id="KW-1185">Reference proteome</keyword>
<keyword evidence="1" id="KW-0540">Nuclease</keyword>
<evidence type="ECO:0000313" key="5">
    <source>
        <dbReference type="Proteomes" id="UP001225378"/>
    </source>
</evidence>
<reference evidence="4 5" key="1">
    <citation type="journal article" date="2024" name="Microbiology">
        <title>Methylomarinum rosea sp. nov., a novel halophilic methanotrophic bacterium from the hypersaline Lake Elton.</title>
        <authorList>
            <person name="Suleimanov R.Z."/>
            <person name="Oshkin I.Y."/>
            <person name="Danilova O.V."/>
            <person name="Suzina N.E."/>
            <person name="Dedysh S.N."/>
        </authorList>
    </citation>
    <scope>NUCLEOTIDE SEQUENCE [LARGE SCALE GENOMIC DNA]</scope>
    <source>
        <strain evidence="4 5">Ch1-1</strain>
        <plasmid evidence="5">unnamed2</plasmid>
    </source>
</reference>
<dbReference type="Pfam" id="PF00929">
    <property type="entry name" value="RNase_T"/>
    <property type="match status" value="1"/>
</dbReference>
<dbReference type="KEGG" id="mech:Q9L42_020425"/>
<dbReference type="Proteomes" id="UP001225378">
    <property type="component" value="Plasmid unnamed2"/>
</dbReference>
<keyword evidence="2 4" id="KW-0378">Hydrolase</keyword>
<keyword evidence="2 4" id="KW-0269">Exonuclease</keyword>
<dbReference type="InterPro" id="IPR013520">
    <property type="entry name" value="Ribonucl_H"/>
</dbReference>
<dbReference type="GO" id="GO:0004527">
    <property type="term" value="F:exonuclease activity"/>
    <property type="evidence" value="ECO:0007669"/>
    <property type="project" value="UniProtKB-KW"/>
</dbReference>
<gene>
    <name evidence="4" type="ORF">Q9L42_020425</name>
</gene>
<evidence type="ECO:0000313" key="4">
    <source>
        <dbReference type="EMBL" id="XBS22682.1"/>
    </source>
</evidence>
<dbReference type="GO" id="GO:0003676">
    <property type="term" value="F:nucleic acid binding"/>
    <property type="evidence" value="ECO:0007669"/>
    <property type="project" value="InterPro"/>
</dbReference>
<dbReference type="GO" id="GO:0006259">
    <property type="term" value="P:DNA metabolic process"/>
    <property type="evidence" value="ECO:0007669"/>
    <property type="project" value="UniProtKB-ARBA"/>
</dbReference>
<feature type="domain" description="Exonuclease" evidence="3">
    <location>
        <begin position="33"/>
        <end position="135"/>
    </location>
</feature>
<evidence type="ECO:0000259" key="3">
    <source>
        <dbReference type="Pfam" id="PF00929"/>
    </source>
</evidence>